<evidence type="ECO:0000256" key="1">
    <source>
        <dbReference type="SAM" id="MobiDB-lite"/>
    </source>
</evidence>
<evidence type="ECO:0000313" key="3">
    <source>
        <dbReference type="EMBL" id="PSL22873.1"/>
    </source>
</evidence>
<evidence type="ECO:0000313" key="4">
    <source>
        <dbReference type="Proteomes" id="UP000241964"/>
    </source>
</evidence>
<protein>
    <submittedName>
        <fullName evidence="3">Uncharacterized protein</fullName>
    </submittedName>
</protein>
<evidence type="ECO:0000256" key="2">
    <source>
        <dbReference type="SAM" id="SignalP"/>
    </source>
</evidence>
<name>A0A2P8FMD9_9BACT</name>
<feature type="compositionally biased region" description="Low complexity" evidence="1">
    <location>
        <begin position="170"/>
        <end position="192"/>
    </location>
</feature>
<proteinExistence type="predicted"/>
<feature type="compositionally biased region" description="Polar residues" evidence="1">
    <location>
        <begin position="97"/>
        <end position="114"/>
    </location>
</feature>
<dbReference type="EMBL" id="PYAS01000018">
    <property type="protein sequence ID" value="PSL22873.1"/>
    <property type="molecule type" value="Genomic_DNA"/>
</dbReference>
<accession>A0A2P8FMD9</accession>
<feature type="chain" id="PRO_5015163023" evidence="2">
    <location>
        <begin position="27"/>
        <end position="218"/>
    </location>
</feature>
<sequence length="218" mass="22551">MPHMKSKVLTAAAVAGLLFTMNNANAQVRQPAPTGQVPRAYSGAQSAPAASFKPKPTGQIAPEAPGQLGTIVQPAPTAAPVQKVSEVQDLGFEVNSRPVTQQGSVPKVNTSQDPRTMPERYQPQLIQQQSAAASGQVQQTQMQQTPSNGTSRVGAPTVGTPSTGAYAPATQTSPVQGTTQPTTGQTAPQQGQVNAQSPASQPTQYSAPKAAHQRVDPK</sequence>
<feature type="signal peptide" evidence="2">
    <location>
        <begin position="1"/>
        <end position="26"/>
    </location>
</feature>
<feature type="region of interest" description="Disordered" evidence="1">
    <location>
        <begin position="95"/>
        <end position="218"/>
    </location>
</feature>
<dbReference type="AlphaFoldDB" id="A0A2P8FMD9"/>
<dbReference type="Proteomes" id="UP000241964">
    <property type="component" value="Unassembled WGS sequence"/>
</dbReference>
<reference evidence="3 4" key="1">
    <citation type="submission" date="2018-03" db="EMBL/GenBank/DDBJ databases">
        <title>Genomic Encyclopedia of Archaeal and Bacterial Type Strains, Phase II (KMG-II): from individual species to whole genera.</title>
        <authorList>
            <person name="Goeker M."/>
        </authorList>
    </citation>
    <scope>NUCLEOTIDE SEQUENCE [LARGE SCALE GENOMIC DNA]</scope>
    <source>
        <strain evidence="3 4">DSM 29057</strain>
    </source>
</reference>
<gene>
    <name evidence="3" type="ORF">CLV60_1185</name>
</gene>
<keyword evidence="2" id="KW-0732">Signal</keyword>
<comment type="caution">
    <text evidence="3">The sequence shown here is derived from an EMBL/GenBank/DDBJ whole genome shotgun (WGS) entry which is preliminary data.</text>
</comment>
<feature type="compositionally biased region" description="Low complexity" evidence="1">
    <location>
        <begin position="122"/>
        <end position="145"/>
    </location>
</feature>
<keyword evidence="4" id="KW-1185">Reference proteome</keyword>
<feature type="compositionally biased region" description="Polar residues" evidence="1">
    <location>
        <begin position="193"/>
        <end position="206"/>
    </location>
</feature>
<organism evidence="3 4">
    <name type="scientific">Dyadobacter jiangsuensis</name>
    <dbReference type="NCBI Taxonomy" id="1591085"/>
    <lineage>
        <taxon>Bacteria</taxon>
        <taxon>Pseudomonadati</taxon>
        <taxon>Bacteroidota</taxon>
        <taxon>Cytophagia</taxon>
        <taxon>Cytophagales</taxon>
        <taxon>Spirosomataceae</taxon>
        <taxon>Dyadobacter</taxon>
    </lineage>
</organism>
<feature type="region of interest" description="Disordered" evidence="1">
    <location>
        <begin position="30"/>
        <end position="71"/>
    </location>
</feature>